<accession>C7GC43</accession>
<name>C7GC43_9FIRM</name>
<sequence length="90" mass="10440">MDSNQYRFLKQISLSGSYTDDYDNRTELFISSVREKYLSNEFSDDSNVYMLTSKGRSAIQEYQEKHFQLNFTTITAIIALILSAISLILH</sequence>
<organism evidence="2 4">
    <name type="scientific">Roseburia intestinalis L1-82</name>
    <dbReference type="NCBI Taxonomy" id="536231"/>
    <lineage>
        <taxon>Bacteria</taxon>
        <taxon>Bacillati</taxon>
        <taxon>Bacillota</taxon>
        <taxon>Clostridia</taxon>
        <taxon>Lachnospirales</taxon>
        <taxon>Lachnospiraceae</taxon>
        <taxon>Roseburia</taxon>
    </lineage>
</organism>
<dbReference type="EMBL" id="LR027880">
    <property type="protein sequence ID" value="VCV22407.1"/>
    <property type="molecule type" value="Genomic_DNA"/>
</dbReference>
<proteinExistence type="predicted"/>
<dbReference type="AlphaFoldDB" id="C7GC43"/>
<protein>
    <submittedName>
        <fullName evidence="2">Uncharacterized protein</fullName>
    </submittedName>
</protein>
<keyword evidence="1" id="KW-1133">Transmembrane helix</keyword>
<dbReference type="HOGENOM" id="CLU_2438909_0_0_9"/>
<evidence type="ECO:0000313" key="3">
    <source>
        <dbReference type="EMBL" id="VCV22407.1"/>
    </source>
</evidence>
<dbReference type="Proteomes" id="UP000004828">
    <property type="component" value="Unassembled WGS sequence"/>
</dbReference>
<gene>
    <name evidence="3" type="ORF">RIL182_02286</name>
    <name evidence="2" type="ORF">ROSINTL182_07478</name>
</gene>
<dbReference type="EMBL" id="ABYJ02000109">
    <property type="protein sequence ID" value="EEV00687.1"/>
    <property type="molecule type" value="Genomic_DNA"/>
</dbReference>
<dbReference type="Proteomes" id="UP000294398">
    <property type="component" value="Chromosome"/>
</dbReference>
<dbReference type="RefSeq" id="WP_006857562.1">
    <property type="nucleotide sequence ID" value="NZ_GG692725.1"/>
</dbReference>
<keyword evidence="1" id="KW-0472">Membrane</keyword>
<keyword evidence="5" id="KW-1185">Reference proteome</keyword>
<evidence type="ECO:0000313" key="5">
    <source>
        <dbReference type="Proteomes" id="UP000294398"/>
    </source>
</evidence>
<evidence type="ECO:0000256" key="1">
    <source>
        <dbReference type="SAM" id="Phobius"/>
    </source>
</evidence>
<keyword evidence="1" id="KW-0812">Transmembrane</keyword>
<feature type="transmembrane region" description="Helical" evidence="1">
    <location>
        <begin position="69"/>
        <end position="89"/>
    </location>
</feature>
<dbReference type="GeneID" id="61433546"/>
<reference evidence="2 4" key="1">
    <citation type="submission" date="2009-08" db="EMBL/GenBank/DDBJ databases">
        <authorList>
            <person name="Weinstock G."/>
            <person name="Sodergren E."/>
            <person name="Clifton S."/>
            <person name="Fulton L."/>
            <person name="Fulton B."/>
            <person name="Courtney L."/>
            <person name="Fronick C."/>
            <person name="Harrison M."/>
            <person name="Strong C."/>
            <person name="Farmer C."/>
            <person name="Delahaunty K."/>
            <person name="Markovic C."/>
            <person name="Hall O."/>
            <person name="Minx P."/>
            <person name="Tomlinson C."/>
            <person name="Mitreva M."/>
            <person name="Nelson J."/>
            <person name="Hou S."/>
            <person name="Wollam A."/>
            <person name="Pepin K.H."/>
            <person name="Johnson M."/>
            <person name="Bhonagiri V."/>
            <person name="Nash W.E."/>
            <person name="Warren W."/>
            <person name="Chinwalla A."/>
            <person name="Mardis E.R."/>
            <person name="Wilson R.K."/>
        </authorList>
    </citation>
    <scope>NUCLEOTIDE SEQUENCE [LARGE SCALE GENOMIC DNA]</scope>
    <source>
        <strain evidence="2 4">L1-82</strain>
    </source>
</reference>
<evidence type="ECO:0000313" key="4">
    <source>
        <dbReference type="Proteomes" id="UP000004828"/>
    </source>
</evidence>
<reference evidence="3 5" key="2">
    <citation type="submission" date="2018-09" db="EMBL/GenBank/DDBJ databases">
        <authorList>
            <person name="Petit M.-A."/>
            <person name="Lossouarn J."/>
        </authorList>
    </citation>
    <scope>NUCLEOTIDE SEQUENCE [LARGE SCALE GENOMIC DNA]</scope>
    <source>
        <strain evidence="3 5">L1-82</strain>
    </source>
</reference>
<evidence type="ECO:0000313" key="2">
    <source>
        <dbReference type="EMBL" id="EEV00687.1"/>
    </source>
</evidence>